<dbReference type="InterPro" id="IPR036890">
    <property type="entry name" value="HATPase_C_sf"/>
</dbReference>
<dbReference type="InterPro" id="IPR003594">
    <property type="entry name" value="HATPase_dom"/>
</dbReference>
<feature type="domain" description="Histidine kinase/HSP90-like ATPase" evidence="1">
    <location>
        <begin position="19"/>
        <end position="68"/>
    </location>
</feature>
<name>A0A369QE48_9BACT</name>
<dbReference type="AlphaFoldDB" id="A0A369QE48"/>
<evidence type="ECO:0000313" key="3">
    <source>
        <dbReference type="Proteomes" id="UP000253919"/>
    </source>
</evidence>
<dbReference type="Gene3D" id="3.30.565.10">
    <property type="entry name" value="Histidine kinase-like ATPase, C-terminal domain"/>
    <property type="match status" value="1"/>
</dbReference>
<dbReference type="OrthoDB" id="9757990at2"/>
<organism evidence="2 3">
    <name type="scientific">Adhaeribacter pallidiroseus</name>
    <dbReference type="NCBI Taxonomy" id="2072847"/>
    <lineage>
        <taxon>Bacteria</taxon>
        <taxon>Pseudomonadati</taxon>
        <taxon>Bacteroidota</taxon>
        <taxon>Cytophagia</taxon>
        <taxon>Cytophagales</taxon>
        <taxon>Hymenobacteraceae</taxon>
        <taxon>Adhaeribacter</taxon>
    </lineage>
</organism>
<evidence type="ECO:0000313" key="2">
    <source>
        <dbReference type="EMBL" id="RDC63191.1"/>
    </source>
</evidence>
<dbReference type="EMBL" id="QASA01000001">
    <property type="protein sequence ID" value="RDC63191.1"/>
    <property type="molecule type" value="Genomic_DNA"/>
</dbReference>
<dbReference type="EC" id="2.7.13.3" evidence="2"/>
<protein>
    <submittedName>
        <fullName evidence="2">Histidine kinase</fullName>
        <ecNumber evidence="2">2.7.13.3</ecNumber>
    </submittedName>
</protein>
<dbReference type="Pfam" id="PF02518">
    <property type="entry name" value="HATPase_c"/>
    <property type="match status" value="1"/>
</dbReference>
<dbReference type="RefSeq" id="WP_115372535.1">
    <property type="nucleotide sequence ID" value="NZ_QASA01000001.1"/>
</dbReference>
<sequence length="99" mass="11458">MWQKTQRSVRNNPQSLLKLLKFTPCNGEITVNLEQKPDNVLITVADTGIGIPAKYHDTLLNKFTRARRPRYTRGAVRWFRHADYYNYCGMAPGQNVVYA</sequence>
<keyword evidence="3" id="KW-1185">Reference proteome</keyword>
<gene>
    <name evidence="2" type="primary">vicK</name>
    <name evidence="2" type="ORF">AHMF7616_01792</name>
</gene>
<reference evidence="2 3" key="1">
    <citation type="submission" date="2018-04" db="EMBL/GenBank/DDBJ databases">
        <title>Adhaeribacter sp. HMF7616 genome sequencing and assembly.</title>
        <authorList>
            <person name="Kang H."/>
            <person name="Kang J."/>
            <person name="Cha I."/>
            <person name="Kim H."/>
            <person name="Joh K."/>
        </authorList>
    </citation>
    <scope>NUCLEOTIDE SEQUENCE [LARGE SCALE GENOMIC DNA]</scope>
    <source>
        <strain evidence="2 3">HMF7616</strain>
    </source>
</reference>
<evidence type="ECO:0000259" key="1">
    <source>
        <dbReference type="Pfam" id="PF02518"/>
    </source>
</evidence>
<keyword evidence="2" id="KW-0808">Transferase</keyword>
<keyword evidence="2" id="KW-0418">Kinase</keyword>
<accession>A0A369QE48</accession>
<comment type="caution">
    <text evidence="2">The sequence shown here is derived from an EMBL/GenBank/DDBJ whole genome shotgun (WGS) entry which is preliminary data.</text>
</comment>
<dbReference type="SUPFAM" id="SSF55874">
    <property type="entry name" value="ATPase domain of HSP90 chaperone/DNA topoisomerase II/histidine kinase"/>
    <property type="match status" value="1"/>
</dbReference>
<dbReference type="GO" id="GO:0004673">
    <property type="term" value="F:protein histidine kinase activity"/>
    <property type="evidence" value="ECO:0007669"/>
    <property type="project" value="UniProtKB-EC"/>
</dbReference>
<proteinExistence type="predicted"/>
<dbReference type="Proteomes" id="UP000253919">
    <property type="component" value="Unassembled WGS sequence"/>
</dbReference>